<keyword evidence="13 17" id="KW-0505">Motor protein</keyword>
<evidence type="ECO:0000256" key="6">
    <source>
        <dbReference type="ARBA" id="ARBA00022692"/>
    </source>
</evidence>
<dbReference type="InterPro" id="IPR029044">
    <property type="entry name" value="Nucleotide-diphossugar_trans"/>
</dbReference>
<dbReference type="CTD" id="20236440"/>
<keyword evidence="7 17" id="KW-0547">Nucleotide-binding</keyword>
<comment type="subcellular location">
    <subcellularLocation>
        <location evidence="1">Cell membrane</location>
        <topology evidence="1">Multi-pass membrane protein</topology>
    </subcellularLocation>
</comment>
<proteinExistence type="inferred from homology"/>
<feature type="coiled-coil region" evidence="18">
    <location>
        <begin position="1829"/>
        <end position="1858"/>
    </location>
</feature>
<evidence type="ECO:0000256" key="1">
    <source>
        <dbReference type="ARBA" id="ARBA00004651"/>
    </source>
</evidence>
<comment type="similarity">
    <text evidence="17">Belongs to the TRAFAC class myosin-kinesin ATPase superfamily. Myosin family.</text>
</comment>
<dbReference type="OMA" id="FLEAREC"/>
<feature type="transmembrane region" description="Helical" evidence="20">
    <location>
        <begin position="1737"/>
        <end position="1760"/>
    </location>
</feature>
<dbReference type="HOGENOM" id="CLU_233956_0_0_1"/>
<feature type="transmembrane region" description="Helical" evidence="20">
    <location>
        <begin position="1145"/>
        <end position="1165"/>
    </location>
</feature>
<dbReference type="GO" id="GO:0005524">
    <property type="term" value="F:ATP binding"/>
    <property type="evidence" value="ECO:0007669"/>
    <property type="project" value="UniProtKB-UniRule"/>
</dbReference>
<feature type="region of interest" description="Disordered" evidence="19">
    <location>
        <begin position="1269"/>
        <end position="1295"/>
    </location>
</feature>
<keyword evidence="23" id="KW-1185">Reference proteome</keyword>
<dbReference type="FunFam" id="3.90.550.10:FF:000139">
    <property type="entry name" value="Chitin synthase 8"/>
    <property type="match status" value="1"/>
</dbReference>
<dbReference type="Pfam" id="PF03142">
    <property type="entry name" value="Chitin_synth_2"/>
    <property type="match status" value="1"/>
</dbReference>
<dbReference type="RefSeq" id="XP_009063632.1">
    <property type="nucleotide sequence ID" value="XM_009065384.1"/>
</dbReference>
<evidence type="ECO:0000259" key="21">
    <source>
        <dbReference type="PROSITE" id="PS51456"/>
    </source>
</evidence>
<dbReference type="PANTHER" id="PTHR22914:SF42">
    <property type="entry name" value="CHITIN SYNTHASE"/>
    <property type="match status" value="1"/>
</dbReference>
<dbReference type="KEGG" id="lgi:LOTGIDRAFT_154879"/>
<evidence type="ECO:0000256" key="11">
    <source>
        <dbReference type="ARBA" id="ARBA00023123"/>
    </source>
</evidence>
<feature type="transmembrane region" description="Helical" evidence="20">
    <location>
        <begin position="941"/>
        <end position="963"/>
    </location>
</feature>
<feature type="transmembrane region" description="Helical" evidence="20">
    <location>
        <begin position="909"/>
        <end position="935"/>
    </location>
</feature>
<keyword evidence="3" id="KW-1003">Cell membrane</keyword>
<dbReference type="SMART" id="SM00242">
    <property type="entry name" value="MYSc"/>
    <property type="match status" value="1"/>
</dbReference>
<feature type="compositionally biased region" description="Basic and acidic residues" evidence="19">
    <location>
        <begin position="719"/>
        <end position="735"/>
    </location>
</feature>
<feature type="transmembrane region" description="Helical" evidence="20">
    <location>
        <begin position="2014"/>
        <end position="2034"/>
    </location>
</feature>
<keyword evidence="6 20" id="KW-0812">Transmembrane</keyword>
<protein>
    <recommendedName>
        <fullName evidence="2">chitin synthase</fullName>
        <ecNumber evidence="2">2.4.1.16</ecNumber>
    </recommendedName>
</protein>
<dbReference type="CDD" id="cd14897">
    <property type="entry name" value="MYSc_Myo36"/>
    <property type="match status" value="1"/>
</dbReference>
<feature type="domain" description="Myosin motor" evidence="21">
    <location>
        <begin position="3"/>
        <end position="687"/>
    </location>
</feature>
<feature type="transmembrane region" description="Helical" evidence="20">
    <location>
        <begin position="1117"/>
        <end position="1138"/>
    </location>
</feature>
<dbReference type="Gene3D" id="1.20.58.530">
    <property type="match status" value="1"/>
</dbReference>
<dbReference type="SUPFAM" id="SSF52540">
    <property type="entry name" value="P-loop containing nucleoside triphosphate hydrolases"/>
    <property type="match status" value="1"/>
</dbReference>
<feature type="transmembrane region" description="Helical" evidence="20">
    <location>
        <begin position="984"/>
        <end position="1008"/>
    </location>
</feature>
<comment type="similarity">
    <text evidence="15">Belongs to the chitin synthase family. Class IV subfamily.</text>
</comment>
<feature type="transmembrane region" description="Helical" evidence="20">
    <location>
        <begin position="1711"/>
        <end position="1731"/>
    </location>
</feature>
<dbReference type="Gene3D" id="1.20.5.4820">
    <property type="match status" value="1"/>
</dbReference>
<evidence type="ECO:0000256" key="15">
    <source>
        <dbReference type="ARBA" id="ARBA00046329"/>
    </source>
</evidence>
<keyword evidence="10 18" id="KW-0175">Coiled coil</keyword>
<evidence type="ECO:0000256" key="18">
    <source>
        <dbReference type="SAM" id="Coils"/>
    </source>
</evidence>
<gene>
    <name evidence="22" type="ORF">LOTGIDRAFT_154879</name>
</gene>
<dbReference type="SUPFAM" id="SSF103473">
    <property type="entry name" value="MFS general substrate transporter"/>
    <property type="match status" value="1"/>
</dbReference>
<evidence type="ECO:0000256" key="5">
    <source>
        <dbReference type="ARBA" id="ARBA00022679"/>
    </source>
</evidence>
<keyword evidence="12 20" id="KW-0472">Membrane</keyword>
<dbReference type="InterPro" id="IPR004835">
    <property type="entry name" value="Chitin_synth"/>
</dbReference>
<evidence type="ECO:0000256" key="9">
    <source>
        <dbReference type="ARBA" id="ARBA00022989"/>
    </source>
</evidence>
<dbReference type="InterPro" id="IPR036961">
    <property type="entry name" value="Kinesin_motor_dom_sf"/>
</dbReference>
<dbReference type="GO" id="GO:0006031">
    <property type="term" value="P:chitin biosynthetic process"/>
    <property type="evidence" value="ECO:0007669"/>
    <property type="project" value="TreeGrafter"/>
</dbReference>
<feature type="transmembrane region" description="Helical" evidence="20">
    <location>
        <begin position="1801"/>
        <end position="1820"/>
    </location>
</feature>
<keyword evidence="11 17" id="KW-0518">Myosin</keyword>
<feature type="region of interest" description="Disordered" evidence="19">
    <location>
        <begin position="719"/>
        <end position="799"/>
    </location>
</feature>
<dbReference type="Gene3D" id="1.20.120.720">
    <property type="entry name" value="Myosin VI head, motor domain, U50 subdomain"/>
    <property type="match status" value="1"/>
</dbReference>
<evidence type="ECO:0000313" key="23">
    <source>
        <dbReference type="Proteomes" id="UP000030746"/>
    </source>
</evidence>
<evidence type="ECO:0000256" key="16">
    <source>
        <dbReference type="ARBA" id="ARBA00048014"/>
    </source>
</evidence>
<dbReference type="PANTHER" id="PTHR22914">
    <property type="entry name" value="CHITIN SYNTHASE"/>
    <property type="match status" value="1"/>
</dbReference>
<dbReference type="Gene3D" id="1.10.10.820">
    <property type="match status" value="1"/>
</dbReference>
<dbReference type="InterPro" id="IPR027417">
    <property type="entry name" value="P-loop_NTPase"/>
</dbReference>
<evidence type="ECO:0000256" key="3">
    <source>
        <dbReference type="ARBA" id="ARBA00022475"/>
    </source>
</evidence>
<keyword evidence="14" id="KW-0325">Glycoprotein</keyword>
<dbReference type="OrthoDB" id="370884at2759"/>
<keyword evidence="8 17" id="KW-0067">ATP-binding</keyword>
<evidence type="ECO:0000256" key="12">
    <source>
        <dbReference type="ARBA" id="ARBA00023136"/>
    </source>
</evidence>
<evidence type="ECO:0000256" key="7">
    <source>
        <dbReference type="ARBA" id="ARBA00022741"/>
    </source>
</evidence>
<dbReference type="GO" id="GO:0003774">
    <property type="term" value="F:cytoskeletal motor activity"/>
    <property type="evidence" value="ECO:0007669"/>
    <property type="project" value="UniProtKB-UniRule"/>
</dbReference>
<feature type="transmembrane region" description="Helical" evidence="20">
    <location>
        <begin position="1675"/>
        <end position="1699"/>
    </location>
</feature>
<feature type="region of interest" description="Actin-binding" evidence="17">
    <location>
        <begin position="562"/>
        <end position="584"/>
    </location>
</feature>
<dbReference type="Pfam" id="PF00063">
    <property type="entry name" value="Myosin_head"/>
    <property type="match status" value="1"/>
</dbReference>
<feature type="compositionally biased region" description="Acidic residues" evidence="19">
    <location>
        <begin position="737"/>
        <end position="747"/>
    </location>
</feature>
<feature type="transmembrane region" description="Helical" evidence="20">
    <location>
        <begin position="1224"/>
        <end position="1241"/>
    </location>
</feature>
<feature type="compositionally biased region" description="Low complexity" evidence="19">
    <location>
        <begin position="763"/>
        <end position="781"/>
    </location>
</feature>
<dbReference type="EC" id="2.4.1.16" evidence="2"/>
<dbReference type="PRINTS" id="PR00193">
    <property type="entry name" value="MYOSINHEAVY"/>
</dbReference>
<evidence type="ECO:0000256" key="8">
    <source>
        <dbReference type="ARBA" id="ARBA00022840"/>
    </source>
</evidence>
<reference evidence="22 23" key="1">
    <citation type="journal article" date="2013" name="Nature">
        <title>Insights into bilaterian evolution from three spiralian genomes.</title>
        <authorList>
            <person name="Simakov O."/>
            <person name="Marletaz F."/>
            <person name="Cho S.J."/>
            <person name="Edsinger-Gonzales E."/>
            <person name="Havlak P."/>
            <person name="Hellsten U."/>
            <person name="Kuo D.H."/>
            <person name="Larsson T."/>
            <person name="Lv J."/>
            <person name="Arendt D."/>
            <person name="Savage R."/>
            <person name="Osoegawa K."/>
            <person name="de Jong P."/>
            <person name="Grimwood J."/>
            <person name="Chapman J.A."/>
            <person name="Shapiro H."/>
            <person name="Aerts A."/>
            <person name="Otillar R.P."/>
            <person name="Terry A.Y."/>
            <person name="Boore J.L."/>
            <person name="Grigoriev I.V."/>
            <person name="Lindberg D.R."/>
            <person name="Seaver E.C."/>
            <person name="Weisblat D.A."/>
            <person name="Putnam N.H."/>
            <person name="Rokhsar D.S."/>
        </authorList>
    </citation>
    <scope>NUCLEOTIDE SEQUENCE [LARGE SCALE GENOMIC DNA]</scope>
</reference>
<evidence type="ECO:0000256" key="17">
    <source>
        <dbReference type="PROSITE-ProRule" id="PRU00782"/>
    </source>
</evidence>
<dbReference type="GO" id="GO:0005886">
    <property type="term" value="C:plasma membrane"/>
    <property type="evidence" value="ECO:0007669"/>
    <property type="project" value="UniProtKB-SubCell"/>
</dbReference>
<dbReference type="InterPro" id="IPR001609">
    <property type="entry name" value="Myosin_head_motor_dom-like"/>
</dbReference>
<dbReference type="GO" id="GO:0003779">
    <property type="term" value="F:actin binding"/>
    <property type="evidence" value="ECO:0007669"/>
    <property type="project" value="UniProtKB-KW"/>
</dbReference>
<dbReference type="GeneID" id="20236440"/>
<feature type="compositionally biased region" description="Polar residues" evidence="19">
    <location>
        <begin position="750"/>
        <end position="762"/>
    </location>
</feature>
<evidence type="ECO:0000256" key="2">
    <source>
        <dbReference type="ARBA" id="ARBA00012543"/>
    </source>
</evidence>
<feature type="transmembrane region" description="Helical" evidence="20">
    <location>
        <begin position="836"/>
        <end position="861"/>
    </location>
</feature>
<evidence type="ECO:0000256" key="20">
    <source>
        <dbReference type="SAM" id="Phobius"/>
    </source>
</evidence>
<evidence type="ECO:0000256" key="14">
    <source>
        <dbReference type="ARBA" id="ARBA00023180"/>
    </source>
</evidence>
<organism evidence="22 23">
    <name type="scientific">Lottia gigantea</name>
    <name type="common">Giant owl limpet</name>
    <dbReference type="NCBI Taxonomy" id="225164"/>
    <lineage>
        <taxon>Eukaryota</taxon>
        <taxon>Metazoa</taxon>
        <taxon>Spiralia</taxon>
        <taxon>Lophotrochozoa</taxon>
        <taxon>Mollusca</taxon>
        <taxon>Gastropoda</taxon>
        <taxon>Patellogastropoda</taxon>
        <taxon>Lottioidea</taxon>
        <taxon>Lottiidae</taxon>
        <taxon>Lottia</taxon>
    </lineage>
</organism>
<comment type="catalytic activity">
    <reaction evidence="16">
        <text>[(1-&gt;4)-N-acetyl-beta-D-glucosaminyl](n) + UDP-N-acetyl-alpha-D-glucosamine = [(1-&gt;4)-N-acetyl-beta-D-glucosaminyl](n+1) + UDP + H(+)</text>
        <dbReference type="Rhea" id="RHEA:16637"/>
        <dbReference type="Rhea" id="RHEA-COMP:9593"/>
        <dbReference type="Rhea" id="RHEA-COMP:9595"/>
        <dbReference type="ChEBI" id="CHEBI:15378"/>
        <dbReference type="ChEBI" id="CHEBI:17029"/>
        <dbReference type="ChEBI" id="CHEBI:57705"/>
        <dbReference type="ChEBI" id="CHEBI:58223"/>
        <dbReference type="EC" id="2.4.1.16"/>
    </reaction>
</comment>
<evidence type="ECO:0000256" key="13">
    <source>
        <dbReference type="ARBA" id="ARBA00023175"/>
    </source>
</evidence>
<feature type="transmembrane region" description="Helical" evidence="20">
    <location>
        <begin position="2057"/>
        <end position="2079"/>
    </location>
</feature>
<dbReference type="GO" id="GO:0016459">
    <property type="term" value="C:myosin complex"/>
    <property type="evidence" value="ECO:0007669"/>
    <property type="project" value="UniProtKB-KW"/>
</dbReference>
<evidence type="ECO:0000313" key="22">
    <source>
        <dbReference type="EMBL" id="ESO85384.1"/>
    </source>
</evidence>
<dbReference type="EMBL" id="KB203274">
    <property type="protein sequence ID" value="ESO85384.1"/>
    <property type="molecule type" value="Genomic_DNA"/>
</dbReference>
<sequence length="2315" mass="264461">MAVERGDFSRLSYLNEEILLSSLKSRYKKDKIYSKCGDILIAINPNRPLPIYDAEHHQRFRWQNASTQQEPHVFATAALAFQRLVETKTDQVILVSGESGAGKTETTKFIIKHIVHLCGNAQSDLHKKILNINPLMEAFGNARTNLNGNSSRFGKFIQINFDAEGGIQGAVVRDYLLEKSRVVHQPNGEGNFHIFYAFIAGVDPSLKRKLLLDKKSYRITKNIVGDLDYHRNQYNDYLKIMRLIKLPKEDIEAVQIILAAILHITEIRFEEDGDSQGVVVSNEDEMINAASLLGVDPDKFGKSLVLEDIVLPDETITTFKSLEQAEDGRDALAKSLYERLFGWMIQNINVSLHTQQDFGAERMGSLGILDICGFEIMRNNGLEQLCINLVNEQLQSFMNKQVFIKEQEIYESEGLTLEDVNYPDNAKIIEMFTMNRYGIIALIDEDTTFAQATSMSLITKLQDKWGHHDHFVSPVYDIPEFGIKHFAGEVTYDADDFIEKNADNLSSGIFSCIQDSENDLISDLFKVQKCLTGSISALNSNMRPQKTSQDHKTQLSYFTESIKDLLRKMNSADPLFIRCIKPNNEQREKLFVDEKVNEQLSYLGIKEIAKIRKMCYPIRSQYTDFSQWYKDIVPTSEKSRSDADQSKFILNKFIKSNKEYKFGKTQIFMMEAVKKTLDLILTVKQREIDRSVKKAARKWKEIWTEKKIEEQRMNEKFKAEIEASKPLPRERHASDSETIDEVPDDDYSVLSDSIRGSESQTKSIQESQESQASQASQSSQQNNTDLFFKSSRRNADTDDDNVEYDDIKFWDVFEIVNPDSESSGVPGEAIIRVIKIILYLLFFCIVLGCCVCQKLSLIITVQNINPTNATNRDANNYIKNLVLAICIPTSLNILISTSKLLFGHFKCPSVITFILAIFCEVIHAFGLCLLVYGVLPYCENTILMVLLLSAVAIIPSILLTLTATHKITKDDKIDRCSKTRVCFALSKMFDGLSILAQGSVIAVMLLWFKTVEPKRKDNMENVPFDFRIIEICMGFVCVSVGWWENFLDDRFLCSLSDTNRLKNFNLFIRYELQSGRHYTVIPASVAKLLVVLFMTYAYFPSIIDDILGGIPKEGEIILVPVIMLHLASIVAFYIGGLACKLDMQIISFSLSLVLVTPLTIVAIVLDCEYKSISKLMEVKVCTEEGLSGPSTDLVVGVAWSLSLMGIPRHFWFPRQERLPKHERMFVNPLYCVVLTTESFLLNRRRHMRRVLKTVTKKDKNVVTYKLARTESKDDEKESASSFNDNESIYPKDDQPQNAEVPMVYACATMWHETRTEMVQLMKSIHRVDAEQCMRRTVEQLSGPDPDFFNYEAHIFFDDIMEQNDDEEWQVNDFVALLVECMEEAISSVLKTYLKPHPPIKISTPYGGQLVYKMPGGNLLYIHLKDKNKIRHRKRWSQVMYMYYLLGFKLLKGCRDEALELFKEKEDRLKAKNSARQTLASDLNEILSDETKIQSENTFILALDGDTDFSPVSVQILLDRMKKNDKAAAACGRIHPIGSGPIVWFQKFEYAVGHWLQKATEHVFGCVLCSPGCFSLFRASALMDQNVMRKYTILPSDPGHYLQYDQGEDRWLCTLLLQQGYRVDYAAAADAVTYAPEGFNEFFNQRRRWMPSTMANIMDLLGDYKNTIRNNNNISMIYIIYQGALMLSTVLGPATVLMMISGAFKDIFELDILLAYALSLIPAAAFVVICLVCKSKTQLIVAVFLSTYYAFVMVVVLAGTLKNAVTESPWHPSVIFLLALVIIFIITGLLHVYEFYCLPWGALYFLCIPSGYLLLVIFSLCNLDNISWGTREVAKRKTKAEQEAEKAAQKSKKKEKEQGFFSRFFLNKGLLNDLKEIFAFGKQDKEDALLLEIRSMKEKLSKLSGESHDKGNLVEIKVETPSDHKTVEISTSNLKVSFEPMDEPLSKQNKRKNRDPNLPFWIEDHRLGKGEVRALDSDELQFWKDLIKKYLYPIDKDPEKEQQVKTSLQELRNNVVYGMCMINLLWIGINFIFQYKPNEATIILLPYSYNGASLKVEILGFLFIIFFGIVLLLQFIGMLIHRYGTFIHLISITEINGGKRNQSEVEKMLNAYRQIQNDTLSQTIVTQPPDNEDLRKSLCASRRSRNPHMHINPDISKNIRTTGRRLSRPLPHITSDPLEDIRRLTAMTKSKPALGFDLKKTAKGLVKQAEQQGIQFDNVDLDPPPDYEEEAQDPVFDFLKDKNTVSRIFAKKYQKHANAQVRRPSYYNRRGSAAQFDSFSSNNHNGRNFGSFDNHFSSTNFNGRIDSETPIEFTQF</sequence>
<keyword evidence="4" id="KW-0328">Glycosyltransferase</keyword>
<dbReference type="InterPro" id="IPR036259">
    <property type="entry name" value="MFS_trans_sf"/>
</dbReference>
<dbReference type="SUPFAM" id="SSF53448">
    <property type="entry name" value="Nucleotide-diphospho-sugar transferases"/>
    <property type="match status" value="1"/>
</dbReference>
<accession>V4B948</accession>
<evidence type="ECO:0000256" key="19">
    <source>
        <dbReference type="SAM" id="MobiDB-lite"/>
    </source>
</evidence>
<feature type="transmembrane region" description="Helical" evidence="20">
    <location>
        <begin position="881"/>
        <end position="902"/>
    </location>
</feature>
<feature type="transmembrane region" description="Helical" evidence="20">
    <location>
        <begin position="1078"/>
        <end position="1097"/>
    </location>
</feature>
<evidence type="ECO:0000256" key="10">
    <source>
        <dbReference type="ARBA" id="ARBA00023054"/>
    </source>
</evidence>
<name>V4B948_LOTGI</name>
<keyword evidence="9 20" id="KW-1133">Transmembrane helix</keyword>
<dbReference type="Gene3D" id="3.40.850.10">
    <property type="entry name" value="Kinesin motor domain"/>
    <property type="match status" value="1"/>
</dbReference>
<evidence type="ECO:0000256" key="4">
    <source>
        <dbReference type="ARBA" id="ARBA00022676"/>
    </source>
</evidence>
<keyword evidence="17" id="KW-0009">Actin-binding</keyword>
<feature type="transmembrane region" description="Helical" evidence="20">
    <location>
        <begin position="1772"/>
        <end position="1795"/>
    </location>
</feature>
<keyword evidence="5" id="KW-0808">Transferase</keyword>
<dbReference type="PROSITE" id="PS51456">
    <property type="entry name" value="MYOSIN_MOTOR"/>
    <property type="match status" value="1"/>
</dbReference>
<dbReference type="GO" id="GO:0004100">
    <property type="term" value="F:chitin synthase activity"/>
    <property type="evidence" value="ECO:0007669"/>
    <property type="project" value="UniProtKB-EC"/>
</dbReference>
<dbReference type="Proteomes" id="UP000030746">
    <property type="component" value="Unassembled WGS sequence"/>
</dbReference>
<feature type="binding site" evidence="17">
    <location>
        <begin position="97"/>
        <end position="104"/>
    </location>
    <ligand>
        <name>ATP</name>
        <dbReference type="ChEBI" id="CHEBI:30616"/>
    </ligand>
</feature>
<feature type="compositionally biased region" description="Basic and acidic residues" evidence="19">
    <location>
        <begin position="1269"/>
        <end position="1278"/>
    </location>
</feature>